<dbReference type="PANTHER" id="PTHR16119:SF17">
    <property type="entry name" value="TRANSMEMBRANE PROTEIN 144"/>
    <property type="match status" value="1"/>
</dbReference>
<keyword evidence="7" id="KW-1185">Reference proteome</keyword>
<dbReference type="Proteomes" id="UP000887566">
    <property type="component" value="Unplaced"/>
</dbReference>
<sequence length="373" mass="40572">MALRASLLRAETWIKTDRGKKQLKNWLLLGTATAYPIGSLVANWPLAGILFPRRAGVTSDTIPANLEALIDSVRYSLRETTTHSNITAVPIINSIGMSLGILIWGTTNCLFGWASGRFGWFGMTAQVPNNVVLNYLGLVFVLIGGAMFSLIESRPTTRESAPAVSIRRRNGYNETSALLSSGDPIDGAEYERLTDERNDDEIVAATAPVAVGVADKRRHLFGVIASLCAGFFYGITFAPVIYIQDHADEYEGASKKGLPYVFAHYSGIFLTATAFFLIYGAFKQNRPVINRQTVVPAYISGTLWAVAQSAWFVANENLSQAVSFPIIAMVPGVIASLWGVLYFREIRGRRNLRILCAAIAVTLTGAVLVGLSK</sequence>
<dbReference type="InterPro" id="IPR037185">
    <property type="entry name" value="EmrE-like"/>
</dbReference>
<dbReference type="SUPFAM" id="SSF103481">
    <property type="entry name" value="Multidrug resistance efflux transporter EmrE"/>
    <property type="match status" value="1"/>
</dbReference>
<dbReference type="AlphaFoldDB" id="A0A914VXP3"/>
<dbReference type="GO" id="GO:0015144">
    <property type="term" value="F:carbohydrate transmembrane transporter activity"/>
    <property type="evidence" value="ECO:0007669"/>
    <property type="project" value="InterPro"/>
</dbReference>
<dbReference type="GO" id="GO:0016020">
    <property type="term" value="C:membrane"/>
    <property type="evidence" value="ECO:0007669"/>
    <property type="project" value="UniProtKB-SubCell"/>
</dbReference>
<evidence type="ECO:0000256" key="5">
    <source>
        <dbReference type="ARBA" id="ARBA00023136"/>
    </source>
</evidence>
<protein>
    <submittedName>
        <fullName evidence="8">Transmembrane protein 144</fullName>
    </submittedName>
</protein>
<organism evidence="7 8">
    <name type="scientific">Plectus sambesii</name>
    <dbReference type="NCBI Taxonomy" id="2011161"/>
    <lineage>
        <taxon>Eukaryota</taxon>
        <taxon>Metazoa</taxon>
        <taxon>Ecdysozoa</taxon>
        <taxon>Nematoda</taxon>
        <taxon>Chromadorea</taxon>
        <taxon>Plectida</taxon>
        <taxon>Plectina</taxon>
        <taxon>Plectoidea</taxon>
        <taxon>Plectidae</taxon>
        <taxon>Plectus</taxon>
    </lineage>
</organism>
<feature type="transmembrane region" description="Helical" evidence="6">
    <location>
        <begin position="220"/>
        <end position="242"/>
    </location>
</feature>
<feature type="transmembrane region" description="Helical" evidence="6">
    <location>
        <begin position="354"/>
        <end position="372"/>
    </location>
</feature>
<keyword evidence="3 6" id="KW-0812">Transmembrane</keyword>
<feature type="transmembrane region" description="Helical" evidence="6">
    <location>
        <begin position="320"/>
        <end position="342"/>
    </location>
</feature>
<proteinExistence type="inferred from homology"/>
<feature type="transmembrane region" description="Helical" evidence="6">
    <location>
        <begin position="101"/>
        <end position="120"/>
    </location>
</feature>
<comment type="similarity">
    <text evidence="2">Belongs to the TMEM144 family.</text>
</comment>
<evidence type="ECO:0000256" key="2">
    <source>
        <dbReference type="ARBA" id="ARBA00005731"/>
    </source>
</evidence>
<dbReference type="PANTHER" id="PTHR16119">
    <property type="entry name" value="TRANSMEMBRANE PROTEIN 144"/>
    <property type="match status" value="1"/>
</dbReference>
<evidence type="ECO:0000256" key="1">
    <source>
        <dbReference type="ARBA" id="ARBA00004141"/>
    </source>
</evidence>
<evidence type="ECO:0000256" key="6">
    <source>
        <dbReference type="SAM" id="Phobius"/>
    </source>
</evidence>
<feature type="transmembrane region" description="Helical" evidence="6">
    <location>
        <begin position="262"/>
        <end position="282"/>
    </location>
</feature>
<feature type="transmembrane region" description="Helical" evidence="6">
    <location>
        <begin position="132"/>
        <end position="151"/>
    </location>
</feature>
<accession>A0A914VXP3</accession>
<evidence type="ECO:0000313" key="8">
    <source>
        <dbReference type="WBParaSite" id="PSAMB.scaffold25size111298.g880.t2"/>
    </source>
</evidence>
<evidence type="ECO:0000256" key="4">
    <source>
        <dbReference type="ARBA" id="ARBA00022989"/>
    </source>
</evidence>
<dbReference type="InterPro" id="IPR012435">
    <property type="entry name" value="TMEM144"/>
</dbReference>
<evidence type="ECO:0000313" key="7">
    <source>
        <dbReference type="Proteomes" id="UP000887566"/>
    </source>
</evidence>
<comment type="subcellular location">
    <subcellularLocation>
        <location evidence="1">Membrane</location>
        <topology evidence="1">Multi-pass membrane protein</topology>
    </subcellularLocation>
</comment>
<keyword evidence="5 6" id="KW-0472">Membrane</keyword>
<feature type="transmembrane region" description="Helical" evidence="6">
    <location>
        <begin position="294"/>
        <end position="314"/>
    </location>
</feature>
<dbReference type="WBParaSite" id="PSAMB.scaffold25size111298.g880.t2">
    <property type="protein sequence ID" value="PSAMB.scaffold25size111298.g880.t2"/>
    <property type="gene ID" value="PSAMB.scaffold25size111298.g880"/>
</dbReference>
<dbReference type="Pfam" id="PF07857">
    <property type="entry name" value="TMEM144"/>
    <property type="match status" value="1"/>
</dbReference>
<dbReference type="InterPro" id="IPR010651">
    <property type="entry name" value="Sugar_transport"/>
</dbReference>
<reference evidence="8" key="1">
    <citation type="submission" date="2022-11" db="UniProtKB">
        <authorList>
            <consortium name="WormBaseParasite"/>
        </authorList>
    </citation>
    <scope>IDENTIFICATION</scope>
</reference>
<evidence type="ECO:0000256" key="3">
    <source>
        <dbReference type="ARBA" id="ARBA00022692"/>
    </source>
</evidence>
<keyword evidence="4 6" id="KW-1133">Transmembrane helix</keyword>
<name>A0A914VXP3_9BILA</name>